<feature type="non-terminal residue" evidence="1">
    <location>
        <position position="1"/>
    </location>
</feature>
<dbReference type="OrthoDB" id="2927676at2759"/>
<name>A0A5C3KV07_COPMA</name>
<dbReference type="AlphaFoldDB" id="A0A5C3KV07"/>
<sequence length="189" mass="19907">VVAHGELTLHELDPTPTALDQTVIHSGEYQGITPVSVNAAGATVYVGTRINSYHYVENANTTATQLSTPVAKEITFTADASRYYEAYPTTNSAGIVGEAVTDCTYLPDGLVSCNHRVEVVVEGERTTTVLDHHTTGRARPFATITDPDELNLPTEGVVEKDNSAGVSVRPGVVGLVSVALGLVVGAFII</sequence>
<evidence type="ECO:0000313" key="2">
    <source>
        <dbReference type="Proteomes" id="UP000307440"/>
    </source>
</evidence>
<organism evidence="1 2">
    <name type="scientific">Coprinopsis marcescibilis</name>
    <name type="common">Agaric fungus</name>
    <name type="synonym">Psathyrella marcescibilis</name>
    <dbReference type="NCBI Taxonomy" id="230819"/>
    <lineage>
        <taxon>Eukaryota</taxon>
        <taxon>Fungi</taxon>
        <taxon>Dikarya</taxon>
        <taxon>Basidiomycota</taxon>
        <taxon>Agaricomycotina</taxon>
        <taxon>Agaricomycetes</taxon>
        <taxon>Agaricomycetidae</taxon>
        <taxon>Agaricales</taxon>
        <taxon>Agaricineae</taxon>
        <taxon>Psathyrellaceae</taxon>
        <taxon>Coprinopsis</taxon>
    </lineage>
</organism>
<evidence type="ECO:0000313" key="1">
    <source>
        <dbReference type="EMBL" id="TFK19738.1"/>
    </source>
</evidence>
<dbReference type="Proteomes" id="UP000307440">
    <property type="component" value="Unassembled WGS sequence"/>
</dbReference>
<protein>
    <submittedName>
        <fullName evidence="1">Uncharacterized protein</fullName>
    </submittedName>
</protein>
<reference evidence="1 2" key="1">
    <citation type="journal article" date="2019" name="Nat. Ecol. Evol.">
        <title>Megaphylogeny resolves global patterns of mushroom evolution.</title>
        <authorList>
            <person name="Varga T."/>
            <person name="Krizsan K."/>
            <person name="Foldi C."/>
            <person name="Dima B."/>
            <person name="Sanchez-Garcia M."/>
            <person name="Sanchez-Ramirez S."/>
            <person name="Szollosi G.J."/>
            <person name="Szarkandi J.G."/>
            <person name="Papp V."/>
            <person name="Albert L."/>
            <person name="Andreopoulos W."/>
            <person name="Angelini C."/>
            <person name="Antonin V."/>
            <person name="Barry K.W."/>
            <person name="Bougher N.L."/>
            <person name="Buchanan P."/>
            <person name="Buyck B."/>
            <person name="Bense V."/>
            <person name="Catcheside P."/>
            <person name="Chovatia M."/>
            <person name="Cooper J."/>
            <person name="Damon W."/>
            <person name="Desjardin D."/>
            <person name="Finy P."/>
            <person name="Geml J."/>
            <person name="Haridas S."/>
            <person name="Hughes K."/>
            <person name="Justo A."/>
            <person name="Karasinski D."/>
            <person name="Kautmanova I."/>
            <person name="Kiss B."/>
            <person name="Kocsube S."/>
            <person name="Kotiranta H."/>
            <person name="LaButti K.M."/>
            <person name="Lechner B.E."/>
            <person name="Liimatainen K."/>
            <person name="Lipzen A."/>
            <person name="Lukacs Z."/>
            <person name="Mihaltcheva S."/>
            <person name="Morgado L.N."/>
            <person name="Niskanen T."/>
            <person name="Noordeloos M.E."/>
            <person name="Ohm R.A."/>
            <person name="Ortiz-Santana B."/>
            <person name="Ovrebo C."/>
            <person name="Racz N."/>
            <person name="Riley R."/>
            <person name="Savchenko A."/>
            <person name="Shiryaev A."/>
            <person name="Soop K."/>
            <person name="Spirin V."/>
            <person name="Szebenyi C."/>
            <person name="Tomsovsky M."/>
            <person name="Tulloss R.E."/>
            <person name="Uehling J."/>
            <person name="Grigoriev I.V."/>
            <person name="Vagvolgyi C."/>
            <person name="Papp T."/>
            <person name="Martin F.M."/>
            <person name="Miettinen O."/>
            <person name="Hibbett D.S."/>
            <person name="Nagy L.G."/>
        </authorList>
    </citation>
    <scope>NUCLEOTIDE SEQUENCE [LARGE SCALE GENOMIC DNA]</scope>
    <source>
        <strain evidence="1 2">CBS 121175</strain>
    </source>
</reference>
<gene>
    <name evidence="1" type="ORF">FA15DRAFT_600963</name>
</gene>
<proteinExistence type="predicted"/>
<dbReference type="EMBL" id="ML210327">
    <property type="protein sequence ID" value="TFK19738.1"/>
    <property type="molecule type" value="Genomic_DNA"/>
</dbReference>
<accession>A0A5C3KV07</accession>
<keyword evidence="2" id="KW-1185">Reference proteome</keyword>